<evidence type="ECO:0000313" key="7">
    <source>
        <dbReference type="Proteomes" id="UP000756530"/>
    </source>
</evidence>
<dbReference type="RefSeq" id="WP_218391530.1">
    <property type="nucleotide sequence ID" value="NZ_JAHUZE010000001.1"/>
</dbReference>
<dbReference type="PANTHER" id="PTHR30126:SF40">
    <property type="entry name" value="HTH-TYPE TRANSCRIPTIONAL REGULATOR GLTR"/>
    <property type="match status" value="1"/>
</dbReference>
<dbReference type="InterPro" id="IPR005119">
    <property type="entry name" value="LysR_subst-bd"/>
</dbReference>
<organism evidence="6 7">
    <name type="scientific">Maritimibacter dapengensis</name>
    <dbReference type="NCBI Taxonomy" id="2836868"/>
    <lineage>
        <taxon>Bacteria</taxon>
        <taxon>Pseudomonadati</taxon>
        <taxon>Pseudomonadota</taxon>
        <taxon>Alphaproteobacteria</taxon>
        <taxon>Rhodobacterales</taxon>
        <taxon>Roseobacteraceae</taxon>
        <taxon>Maritimibacter</taxon>
    </lineage>
</organism>
<comment type="caution">
    <text evidence="6">The sequence shown here is derived from an EMBL/GenBank/DDBJ whole genome shotgun (WGS) entry which is preliminary data.</text>
</comment>
<dbReference type="Proteomes" id="UP000756530">
    <property type="component" value="Unassembled WGS sequence"/>
</dbReference>
<dbReference type="PROSITE" id="PS50931">
    <property type="entry name" value="HTH_LYSR"/>
    <property type="match status" value="1"/>
</dbReference>
<evidence type="ECO:0000313" key="6">
    <source>
        <dbReference type="EMBL" id="MBV7378435.1"/>
    </source>
</evidence>
<feature type="domain" description="HTH lysR-type" evidence="5">
    <location>
        <begin position="27"/>
        <end position="84"/>
    </location>
</feature>
<dbReference type="CDD" id="cd05466">
    <property type="entry name" value="PBP2_LTTR_substrate"/>
    <property type="match status" value="1"/>
</dbReference>
<protein>
    <submittedName>
        <fullName evidence="6">LysR family transcriptional regulator</fullName>
    </submittedName>
</protein>
<evidence type="ECO:0000256" key="2">
    <source>
        <dbReference type="ARBA" id="ARBA00023015"/>
    </source>
</evidence>
<evidence type="ECO:0000256" key="4">
    <source>
        <dbReference type="ARBA" id="ARBA00023163"/>
    </source>
</evidence>
<name>A0ABS6T0C6_9RHOB</name>
<dbReference type="Pfam" id="PF03466">
    <property type="entry name" value="LysR_substrate"/>
    <property type="match status" value="1"/>
</dbReference>
<evidence type="ECO:0000259" key="5">
    <source>
        <dbReference type="PROSITE" id="PS50931"/>
    </source>
</evidence>
<keyword evidence="3" id="KW-0238">DNA-binding</keyword>
<reference evidence="6 7" key="1">
    <citation type="submission" date="2021-05" db="EMBL/GenBank/DDBJ databases">
        <title>Culturable bacteria isolated from Daya Bay.</title>
        <authorList>
            <person name="Zheng W."/>
            <person name="Yu S."/>
            <person name="Huang Y."/>
        </authorList>
    </citation>
    <scope>NUCLEOTIDE SEQUENCE [LARGE SCALE GENOMIC DNA]</scope>
    <source>
        <strain evidence="6 7">DP4N28-5</strain>
    </source>
</reference>
<keyword evidence="2" id="KW-0805">Transcription regulation</keyword>
<gene>
    <name evidence="6" type="ORF">KJP28_05820</name>
</gene>
<keyword evidence="4" id="KW-0804">Transcription</keyword>
<evidence type="ECO:0000256" key="1">
    <source>
        <dbReference type="ARBA" id="ARBA00009437"/>
    </source>
</evidence>
<accession>A0ABS6T0C6</accession>
<dbReference type="PANTHER" id="PTHR30126">
    <property type="entry name" value="HTH-TYPE TRANSCRIPTIONAL REGULATOR"/>
    <property type="match status" value="1"/>
</dbReference>
<keyword evidence="7" id="KW-1185">Reference proteome</keyword>
<evidence type="ECO:0000256" key="3">
    <source>
        <dbReference type="ARBA" id="ARBA00023125"/>
    </source>
</evidence>
<proteinExistence type="inferred from homology"/>
<dbReference type="Pfam" id="PF00126">
    <property type="entry name" value="HTH_1"/>
    <property type="match status" value="1"/>
</dbReference>
<comment type="similarity">
    <text evidence="1">Belongs to the LysR transcriptional regulatory family.</text>
</comment>
<dbReference type="EMBL" id="JAHUZE010000001">
    <property type="protein sequence ID" value="MBV7378435.1"/>
    <property type="molecule type" value="Genomic_DNA"/>
</dbReference>
<dbReference type="InterPro" id="IPR000847">
    <property type="entry name" value="LysR_HTH_N"/>
</dbReference>
<sequence length="348" mass="38043">MNITTYDFEAGLATKDDRAPLKAALSMTLQQLRIFHAVANAETMTKAAKQLGLTQPSVSQQLSKLETAIGTRLFIRRPNEMELTEAGLYLLPRVDQVLRILNETEDGLGRFCEGRPAVIKLAGLDSVLRNLLPGAVRHLHDRLPGVAIDVQESAPADIVELLDARRINFGLLAANSLAQAHEDFLQIPIMEDPYVLAVPKELDLDGVSDPARELSPAAYRTLNRSIHFAFGSTHTRRVSNWYDRLLPGHQPIVQCRSYESALSFVRGGAGVCVAPALSTIGLAGPDAGVNRYMIGVPPRRIVALMLSQHRSMEPMATLISALRDVGRTLDMQAILPTPAFLADDVTSR</sequence>